<name>A0A0A1UWJ5_9HYPO</name>
<comment type="caution">
    <text evidence="1">The sequence shown here is derived from an EMBL/GenBank/DDBJ whole genome shotgun (WGS) entry which is preliminary data.</text>
</comment>
<dbReference type="Proteomes" id="UP000030151">
    <property type="component" value="Unassembled WGS sequence"/>
</dbReference>
<protein>
    <submittedName>
        <fullName evidence="1">Uncharacterized protein</fullName>
    </submittedName>
</protein>
<evidence type="ECO:0000313" key="1">
    <source>
        <dbReference type="EMBL" id="EXV01731.1"/>
    </source>
</evidence>
<proteinExistence type="predicted"/>
<dbReference type="HOGENOM" id="CLU_2979617_0_0_1"/>
<dbReference type="AlphaFoldDB" id="A0A0A1UWJ5"/>
<dbReference type="EMBL" id="JELW01000007">
    <property type="protein sequence ID" value="EXV01731.1"/>
    <property type="molecule type" value="Genomic_DNA"/>
</dbReference>
<accession>A0A0A1UWJ5</accession>
<evidence type="ECO:0000313" key="2">
    <source>
        <dbReference type="Proteomes" id="UP000030151"/>
    </source>
</evidence>
<reference evidence="1 2" key="1">
    <citation type="submission" date="2014-02" db="EMBL/GenBank/DDBJ databases">
        <title>The genome sequence of the entomopathogenic fungus Metarhizium robertsii ARSEF 2575.</title>
        <authorList>
            <person name="Giuliano Garisto Donzelli B."/>
            <person name="Roe B.A."/>
            <person name="Macmil S.L."/>
            <person name="Krasnoff S.B."/>
            <person name="Gibson D.M."/>
        </authorList>
    </citation>
    <scope>NUCLEOTIDE SEQUENCE [LARGE SCALE GENOMIC DNA]</scope>
    <source>
        <strain evidence="1 2">ARSEF 2575</strain>
    </source>
</reference>
<gene>
    <name evidence="1" type="ORF">X797_005249</name>
</gene>
<sequence length="58" mass="6526">MRILEELCLYKTAVGFDITKEPAPGMFASRSGYSTPERAQNIRKANSSSMKCCYVWST</sequence>
<organism evidence="1 2">
    <name type="scientific">Metarhizium robertsii</name>
    <dbReference type="NCBI Taxonomy" id="568076"/>
    <lineage>
        <taxon>Eukaryota</taxon>
        <taxon>Fungi</taxon>
        <taxon>Dikarya</taxon>
        <taxon>Ascomycota</taxon>
        <taxon>Pezizomycotina</taxon>
        <taxon>Sordariomycetes</taxon>
        <taxon>Hypocreomycetidae</taxon>
        <taxon>Hypocreales</taxon>
        <taxon>Clavicipitaceae</taxon>
        <taxon>Metarhizium</taxon>
    </lineage>
</organism>